<proteinExistence type="predicted"/>
<evidence type="ECO:0000313" key="3">
    <source>
        <dbReference type="Proteomes" id="UP000193144"/>
    </source>
</evidence>
<organism evidence="2 3">
    <name type="scientific">Clohesyomyces aquaticus</name>
    <dbReference type="NCBI Taxonomy" id="1231657"/>
    <lineage>
        <taxon>Eukaryota</taxon>
        <taxon>Fungi</taxon>
        <taxon>Dikarya</taxon>
        <taxon>Ascomycota</taxon>
        <taxon>Pezizomycotina</taxon>
        <taxon>Dothideomycetes</taxon>
        <taxon>Pleosporomycetidae</taxon>
        <taxon>Pleosporales</taxon>
        <taxon>Lindgomycetaceae</taxon>
        <taxon>Clohesyomyces</taxon>
    </lineage>
</organism>
<dbReference type="OrthoDB" id="3550824at2759"/>
<feature type="transmembrane region" description="Helical" evidence="1">
    <location>
        <begin position="86"/>
        <end position="106"/>
    </location>
</feature>
<reference evidence="2 3" key="1">
    <citation type="submission" date="2016-07" db="EMBL/GenBank/DDBJ databases">
        <title>Pervasive Adenine N6-methylation of Active Genes in Fungi.</title>
        <authorList>
            <consortium name="DOE Joint Genome Institute"/>
            <person name="Mondo S.J."/>
            <person name="Dannebaum R.O."/>
            <person name="Kuo R.C."/>
            <person name="Labutti K."/>
            <person name="Haridas S."/>
            <person name="Kuo A."/>
            <person name="Salamov A."/>
            <person name="Ahrendt S.R."/>
            <person name="Lipzen A."/>
            <person name="Sullivan W."/>
            <person name="Andreopoulos W.B."/>
            <person name="Clum A."/>
            <person name="Lindquist E."/>
            <person name="Daum C."/>
            <person name="Ramamoorthy G.K."/>
            <person name="Gryganskyi A."/>
            <person name="Culley D."/>
            <person name="Magnuson J.K."/>
            <person name="James T.Y."/>
            <person name="O'Malley M.A."/>
            <person name="Stajich J.E."/>
            <person name="Spatafora J.W."/>
            <person name="Visel A."/>
            <person name="Grigoriev I.V."/>
        </authorList>
    </citation>
    <scope>NUCLEOTIDE SEQUENCE [LARGE SCALE GENOMIC DNA]</scope>
    <source>
        <strain evidence="2 3">CBS 115471</strain>
    </source>
</reference>
<dbReference type="EMBL" id="MCFA01000133">
    <property type="protein sequence ID" value="ORY04672.1"/>
    <property type="molecule type" value="Genomic_DNA"/>
</dbReference>
<keyword evidence="1" id="KW-0472">Membrane</keyword>
<dbReference type="Proteomes" id="UP000193144">
    <property type="component" value="Unassembled WGS sequence"/>
</dbReference>
<feature type="transmembrane region" description="Helical" evidence="1">
    <location>
        <begin position="20"/>
        <end position="39"/>
    </location>
</feature>
<keyword evidence="1" id="KW-1133">Transmembrane helix</keyword>
<name>A0A1Y1Z309_9PLEO</name>
<feature type="transmembrane region" description="Helical" evidence="1">
    <location>
        <begin position="46"/>
        <end position="66"/>
    </location>
</feature>
<gene>
    <name evidence="2" type="ORF">BCR34DRAFT_633854</name>
</gene>
<protein>
    <submittedName>
        <fullName evidence="2">Uncharacterized protein</fullName>
    </submittedName>
</protein>
<keyword evidence="3" id="KW-1185">Reference proteome</keyword>
<comment type="caution">
    <text evidence="2">The sequence shown here is derived from an EMBL/GenBank/DDBJ whole genome shotgun (WGS) entry which is preliminary data.</text>
</comment>
<accession>A0A1Y1Z309</accession>
<evidence type="ECO:0000313" key="2">
    <source>
        <dbReference type="EMBL" id="ORY04672.1"/>
    </source>
</evidence>
<dbReference type="AlphaFoldDB" id="A0A1Y1Z309"/>
<keyword evidence="1" id="KW-0812">Transmembrane</keyword>
<evidence type="ECO:0000256" key="1">
    <source>
        <dbReference type="SAM" id="Phobius"/>
    </source>
</evidence>
<sequence length="212" mass="23101">MFGIFPTTLSLYGSTKNSLWMWLLGIFGCPALPLLEFCLIAVAGGLFALEFLAYSVLLIRTGFKSFSRGCFLMPCAPQSILDWDQAYSLVVGIVLLIGVECVPAVLKYRNDAKAFEEDVRGKIADGLQERRARSAHKASINTKSGRTMDDGDIELGNLAKDIDEPDETLPFATDDQVTPGSVSNDFEDFGIYESGEASTSTLNVPLGEGYMM</sequence>